<feature type="transmembrane region" description="Helical" evidence="2">
    <location>
        <begin position="31"/>
        <end position="49"/>
    </location>
</feature>
<dbReference type="EMBL" id="KN847322">
    <property type="protein sequence ID" value="KIW51817.1"/>
    <property type="molecule type" value="Genomic_DNA"/>
</dbReference>
<dbReference type="RefSeq" id="XP_013312401.1">
    <property type="nucleotide sequence ID" value="XM_013456947.1"/>
</dbReference>
<evidence type="ECO:0000256" key="2">
    <source>
        <dbReference type="SAM" id="Phobius"/>
    </source>
</evidence>
<dbReference type="OrthoDB" id="4154692at2759"/>
<dbReference type="InterPro" id="IPR058581">
    <property type="entry name" value="TM_HPP"/>
</dbReference>
<dbReference type="Proteomes" id="UP000054342">
    <property type="component" value="Unassembled WGS sequence"/>
</dbReference>
<dbReference type="PANTHER" id="PTHR33741">
    <property type="entry name" value="TRANSMEMBRANE PROTEIN DDB_G0269096-RELATED"/>
    <property type="match status" value="1"/>
</dbReference>
<dbReference type="AlphaFoldDB" id="A0A0D2CPC3"/>
<dbReference type="GeneID" id="25332411"/>
<dbReference type="HOGENOM" id="CLU_1627072_0_0_1"/>
<dbReference type="InterPro" id="IPR007065">
    <property type="entry name" value="HPP"/>
</dbReference>
<proteinExistence type="predicted"/>
<keyword evidence="2" id="KW-0472">Membrane</keyword>
<feature type="domain" description="HPP transmembrane region" evidence="3">
    <location>
        <begin position="1"/>
        <end position="58"/>
    </location>
</feature>
<organism evidence="4 5">
    <name type="scientific">Exophiala xenobiotica</name>
    <dbReference type="NCBI Taxonomy" id="348802"/>
    <lineage>
        <taxon>Eukaryota</taxon>
        <taxon>Fungi</taxon>
        <taxon>Dikarya</taxon>
        <taxon>Ascomycota</taxon>
        <taxon>Pezizomycotina</taxon>
        <taxon>Eurotiomycetes</taxon>
        <taxon>Chaetothyriomycetidae</taxon>
        <taxon>Chaetothyriales</taxon>
        <taxon>Herpotrichiellaceae</taxon>
        <taxon>Exophiala</taxon>
    </lineage>
</organism>
<dbReference type="STRING" id="348802.A0A0D2CPC3"/>
<dbReference type="PANTHER" id="PTHR33741:SF5">
    <property type="entry name" value="TRANSMEMBRANE PROTEIN DDB_G0269096-RELATED"/>
    <property type="match status" value="1"/>
</dbReference>
<reference evidence="4 5" key="1">
    <citation type="submission" date="2015-01" db="EMBL/GenBank/DDBJ databases">
        <title>The Genome Sequence of Exophiala xenobiotica CBS118157.</title>
        <authorList>
            <consortium name="The Broad Institute Genomics Platform"/>
            <person name="Cuomo C."/>
            <person name="de Hoog S."/>
            <person name="Gorbushina A."/>
            <person name="Stielow B."/>
            <person name="Teixiera M."/>
            <person name="Abouelleil A."/>
            <person name="Chapman S.B."/>
            <person name="Priest M."/>
            <person name="Young S.K."/>
            <person name="Wortman J."/>
            <person name="Nusbaum C."/>
            <person name="Birren B."/>
        </authorList>
    </citation>
    <scope>NUCLEOTIDE SEQUENCE [LARGE SCALE GENOMIC DNA]</scope>
    <source>
        <strain evidence="4 5">CBS 118157</strain>
    </source>
</reference>
<evidence type="ECO:0000259" key="3">
    <source>
        <dbReference type="Pfam" id="PF04982"/>
    </source>
</evidence>
<keyword evidence="2" id="KW-0812">Transmembrane</keyword>
<evidence type="ECO:0000313" key="5">
    <source>
        <dbReference type="Proteomes" id="UP000054342"/>
    </source>
</evidence>
<gene>
    <name evidence="4" type="ORF">PV05_10503</name>
</gene>
<sequence length="163" mass="18280">MLITGTAHPPAGATGLNVAVQSHVVTLSWRYLPTILASSLIMLGWTLIINNVGRRRYPLHWWAPGPTFVCVDDDSELENAEEGEVEREEMEERDLEKESTAASDTLSEDRRKHGEVARSRSLRDMDPEKIQMEPASLQSAFDASPGEFSNRRLSSSGERYHLD</sequence>
<accession>A0A0D2CPC3</accession>
<keyword evidence="2" id="KW-1133">Transmembrane helix</keyword>
<dbReference type="Pfam" id="PF04982">
    <property type="entry name" value="TM_HPP"/>
    <property type="match status" value="1"/>
</dbReference>
<feature type="compositionally biased region" description="Basic and acidic residues" evidence="1">
    <location>
        <begin position="107"/>
        <end position="131"/>
    </location>
</feature>
<keyword evidence="5" id="KW-1185">Reference proteome</keyword>
<evidence type="ECO:0000256" key="1">
    <source>
        <dbReference type="SAM" id="MobiDB-lite"/>
    </source>
</evidence>
<feature type="region of interest" description="Disordered" evidence="1">
    <location>
        <begin position="76"/>
        <end position="163"/>
    </location>
</feature>
<name>A0A0D2CPC3_9EURO</name>
<evidence type="ECO:0000313" key="4">
    <source>
        <dbReference type="EMBL" id="KIW51817.1"/>
    </source>
</evidence>
<protein>
    <recommendedName>
        <fullName evidence="3">HPP transmembrane region domain-containing protein</fullName>
    </recommendedName>
</protein>
<feature type="compositionally biased region" description="Acidic residues" evidence="1">
    <location>
        <begin position="76"/>
        <end position="93"/>
    </location>
</feature>